<dbReference type="PANTHER" id="PTHR43249">
    <property type="entry name" value="UDP-N-ACETYL-2-AMINO-2-DEOXY-D-GLUCURONATE OXIDASE"/>
    <property type="match status" value="1"/>
</dbReference>
<evidence type="ECO:0000313" key="3">
    <source>
        <dbReference type="EMBL" id="QPM67842.1"/>
    </source>
</evidence>
<dbReference type="EC" id="1.-.-.-" evidence="3"/>
<dbReference type="Gene3D" id="3.40.50.720">
    <property type="entry name" value="NAD(P)-binding Rossmann-like Domain"/>
    <property type="match status" value="1"/>
</dbReference>
<dbReference type="InterPro" id="IPR055170">
    <property type="entry name" value="GFO_IDH_MocA-like_dom"/>
</dbReference>
<dbReference type="Pfam" id="PF01408">
    <property type="entry name" value="GFO_IDH_MocA"/>
    <property type="match status" value="1"/>
</dbReference>
<feature type="domain" description="Gfo/Idh/MocA-like oxidoreductase N-terminal" evidence="1">
    <location>
        <begin position="6"/>
        <end position="121"/>
    </location>
</feature>
<dbReference type="SUPFAM" id="SSF55347">
    <property type="entry name" value="Glyceraldehyde-3-phosphate dehydrogenase-like, C-terminal domain"/>
    <property type="match status" value="1"/>
</dbReference>
<dbReference type="Pfam" id="PF22725">
    <property type="entry name" value="GFO_IDH_MocA_C3"/>
    <property type="match status" value="1"/>
</dbReference>
<protein>
    <submittedName>
        <fullName evidence="3">4,5-dihydroxyphthalate dehydrogenase</fullName>
        <ecNumber evidence="3">1.-.-.-</ecNumber>
    </submittedName>
</protein>
<keyword evidence="3" id="KW-0560">Oxidoreductase</keyword>
<keyword evidence="4" id="KW-1185">Reference proteome</keyword>
<dbReference type="InterPro" id="IPR052515">
    <property type="entry name" value="Gfo/Idh/MocA_Oxidoreductase"/>
</dbReference>
<dbReference type="RefSeq" id="WP_218113020.1">
    <property type="nucleotide sequence ID" value="NZ_CP065383.1"/>
</dbReference>
<dbReference type="AlphaFoldDB" id="A0A7T1AKZ5"/>
<dbReference type="InterPro" id="IPR000683">
    <property type="entry name" value="Gfo/Idh/MocA-like_OxRdtase_N"/>
</dbReference>
<dbReference type="GO" id="GO:0016491">
    <property type="term" value="F:oxidoreductase activity"/>
    <property type="evidence" value="ECO:0007669"/>
    <property type="project" value="UniProtKB-KW"/>
</dbReference>
<dbReference type="EMBL" id="CP065383">
    <property type="protein sequence ID" value="QPM67842.1"/>
    <property type="molecule type" value="Genomic_DNA"/>
</dbReference>
<reference evidence="3 4" key="1">
    <citation type="journal article" date="2021" name="Nat. Commun.">
        <title>Isolation of a member of the candidate phylum Atribacteria reveals a unique cell membrane structure.</title>
        <authorList>
            <person name="Taiki K."/>
            <person name="Nobu M.K."/>
            <person name="Kusada H."/>
            <person name="Meng X.-Y."/>
            <person name="Hosoki N."/>
            <person name="Uematsu K."/>
            <person name="Yoshioka H."/>
            <person name="Kamagata Y."/>
            <person name="Tamaki H."/>
        </authorList>
    </citation>
    <scope>NUCLEOTIDE SEQUENCE [LARGE SCALE GENOMIC DNA]</scope>
    <source>
        <strain evidence="3 4">RT761</strain>
    </source>
</reference>
<proteinExistence type="predicted"/>
<feature type="domain" description="GFO/IDH/MocA-like oxidoreductase" evidence="2">
    <location>
        <begin position="133"/>
        <end position="264"/>
    </location>
</feature>
<evidence type="ECO:0000259" key="1">
    <source>
        <dbReference type="Pfam" id="PF01408"/>
    </source>
</evidence>
<accession>A0A7T1AKZ5</accession>
<dbReference type="Gene3D" id="3.30.360.10">
    <property type="entry name" value="Dihydrodipicolinate Reductase, domain 2"/>
    <property type="match status" value="1"/>
</dbReference>
<dbReference type="Proteomes" id="UP000594463">
    <property type="component" value="Chromosome"/>
</dbReference>
<sequence>MNNKKFKVGIVGCGTIAPYHVEAFQTLENVEVVGVSDVNEMKAKELCSKYNINFWTTDYRKLHDLNLDVISICVPSGLHYEVSIDAMKKKKHVIVEKPLAINLKQADEMILTSGKEGVKLATIFDHRFDLPSRMIKDALNKDLFGKLILVDAHIKWYRTQDYYANGWRGTWNLDGGGILANQAIHWLDLIQWFAGPLKSVYGKIKTFTHEIEAADTAIAILEFFNGSLGVIEASTSIYPGRQKGGFVYNNLPESIGIYGEKGSVVVEGSKNIKLWEFAENGSHELIKENKIKNGTSSHKELIKAIIDSLREDKEVPIDGKEGRKSLELMRAIYYSSFINKKVDFPFIKDDELEKIIIDKIK</sequence>
<dbReference type="GO" id="GO:0000166">
    <property type="term" value="F:nucleotide binding"/>
    <property type="evidence" value="ECO:0007669"/>
    <property type="project" value="InterPro"/>
</dbReference>
<dbReference type="InterPro" id="IPR036291">
    <property type="entry name" value="NAD(P)-bd_dom_sf"/>
</dbReference>
<gene>
    <name evidence="3" type="primary">pht4</name>
    <name evidence="3" type="ORF">RT761_01055</name>
</gene>
<dbReference type="SUPFAM" id="SSF51735">
    <property type="entry name" value="NAD(P)-binding Rossmann-fold domains"/>
    <property type="match status" value="1"/>
</dbReference>
<dbReference type="PANTHER" id="PTHR43249:SF1">
    <property type="entry name" value="D-GLUCOSIDE 3-DEHYDROGENASE"/>
    <property type="match status" value="1"/>
</dbReference>
<evidence type="ECO:0000313" key="4">
    <source>
        <dbReference type="Proteomes" id="UP000594463"/>
    </source>
</evidence>
<name>A0A7T1AKZ5_ATRLM</name>
<organism evidence="3 4">
    <name type="scientific">Atribacter laminatus</name>
    <dbReference type="NCBI Taxonomy" id="2847778"/>
    <lineage>
        <taxon>Bacteria</taxon>
        <taxon>Pseudomonadati</taxon>
        <taxon>Atribacterota</taxon>
        <taxon>Atribacteria</taxon>
        <taxon>Atribacterales</taxon>
        <taxon>Atribacteraceae</taxon>
        <taxon>Atribacter</taxon>
    </lineage>
</organism>
<evidence type="ECO:0000259" key="2">
    <source>
        <dbReference type="Pfam" id="PF22725"/>
    </source>
</evidence>
<dbReference type="KEGG" id="alam:RT761_01055"/>